<comment type="similarity">
    <text evidence="2">Belongs to the Nth/MutY family.</text>
</comment>
<dbReference type="GO" id="GO:0046872">
    <property type="term" value="F:metal ion binding"/>
    <property type="evidence" value="ECO:0007669"/>
    <property type="project" value="UniProtKB-KW"/>
</dbReference>
<accession>A0A382VZQ7</accession>
<dbReference type="GO" id="GO:0000701">
    <property type="term" value="F:purine-specific mismatch base pair DNA N-glycosylase activity"/>
    <property type="evidence" value="ECO:0007669"/>
    <property type="project" value="TreeGrafter"/>
</dbReference>
<evidence type="ECO:0000256" key="3">
    <source>
        <dbReference type="ARBA" id="ARBA00022723"/>
    </source>
</evidence>
<dbReference type="CDD" id="cd00056">
    <property type="entry name" value="ENDO3c"/>
    <property type="match status" value="1"/>
</dbReference>
<evidence type="ECO:0000256" key="4">
    <source>
        <dbReference type="ARBA" id="ARBA00022763"/>
    </source>
</evidence>
<dbReference type="Gene3D" id="1.10.340.30">
    <property type="entry name" value="Hypothetical protein, domain 2"/>
    <property type="match status" value="1"/>
</dbReference>
<keyword evidence="7" id="KW-0411">Iron-sulfur</keyword>
<evidence type="ECO:0000256" key="5">
    <source>
        <dbReference type="ARBA" id="ARBA00022801"/>
    </source>
</evidence>
<keyword evidence="6" id="KW-0408">Iron</keyword>
<dbReference type="GO" id="GO:0051536">
    <property type="term" value="F:iron-sulfur cluster binding"/>
    <property type="evidence" value="ECO:0007669"/>
    <property type="project" value="UniProtKB-KW"/>
</dbReference>
<evidence type="ECO:0000256" key="7">
    <source>
        <dbReference type="ARBA" id="ARBA00023014"/>
    </source>
</evidence>
<dbReference type="InterPro" id="IPR023170">
    <property type="entry name" value="HhH_base_excis_C"/>
</dbReference>
<feature type="domain" description="HhH-GPD" evidence="10">
    <location>
        <begin position="48"/>
        <end position="143"/>
    </location>
</feature>
<protein>
    <recommendedName>
        <fullName evidence="10">HhH-GPD domain-containing protein</fullName>
    </recommendedName>
</protein>
<dbReference type="Gene3D" id="1.10.1670.10">
    <property type="entry name" value="Helix-hairpin-Helix base-excision DNA repair enzymes (C-terminal)"/>
    <property type="match status" value="1"/>
</dbReference>
<dbReference type="AlphaFoldDB" id="A0A382VZQ7"/>
<keyword evidence="8" id="KW-0234">DNA repair</keyword>
<comment type="cofactor">
    <cofactor evidence="1">
        <name>[4Fe-4S] cluster</name>
        <dbReference type="ChEBI" id="CHEBI:49883"/>
    </cofactor>
</comment>
<dbReference type="GO" id="GO:0032357">
    <property type="term" value="F:oxidized purine DNA binding"/>
    <property type="evidence" value="ECO:0007669"/>
    <property type="project" value="TreeGrafter"/>
</dbReference>
<dbReference type="Pfam" id="PF00730">
    <property type="entry name" value="HhH-GPD"/>
    <property type="match status" value="1"/>
</dbReference>
<keyword evidence="5" id="KW-0378">Hydrolase</keyword>
<dbReference type="InterPro" id="IPR044298">
    <property type="entry name" value="MIG/MutY"/>
</dbReference>
<evidence type="ECO:0000256" key="1">
    <source>
        <dbReference type="ARBA" id="ARBA00001966"/>
    </source>
</evidence>
<dbReference type="InterPro" id="IPR003265">
    <property type="entry name" value="HhH-GPD_domain"/>
</dbReference>
<evidence type="ECO:0000256" key="9">
    <source>
        <dbReference type="ARBA" id="ARBA00023295"/>
    </source>
</evidence>
<dbReference type="PANTHER" id="PTHR42944:SF1">
    <property type="entry name" value="ADENINE DNA GLYCOSYLASE"/>
    <property type="match status" value="1"/>
</dbReference>
<proteinExistence type="inferred from homology"/>
<dbReference type="InterPro" id="IPR011257">
    <property type="entry name" value="DNA_glycosylase"/>
</dbReference>
<gene>
    <name evidence="11" type="ORF">METZ01_LOCUS404950</name>
</gene>
<organism evidence="11">
    <name type="scientific">marine metagenome</name>
    <dbReference type="NCBI Taxonomy" id="408172"/>
    <lineage>
        <taxon>unclassified sequences</taxon>
        <taxon>metagenomes</taxon>
        <taxon>ecological metagenomes</taxon>
    </lineage>
</organism>
<dbReference type="GO" id="GO:0034039">
    <property type="term" value="F:8-oxo-7,8-dihydroguanine DNA N-glycosylase activity"/>
    <property type="evidence" value="ECO:0007669"/>
    <property type="project" value="TreeGrafter"/>
</dbReference>
<dbReference type="SUPFAM" id="SSF48150">
    <property type="entry name" value="DNA-glycosylase"/>
    <property type="match status" value="1"/>
</dbReference>
<dbReference type="GO" id="GO:0006284">
    <property type="term" value="P:base-excision repair"/>
    <property type="evidence" value="ECO:0007669"/>
    <property type="project" value="InterPro"/>
</dbReference>
<dbReference type="GO" id="GO:0006298">
    <property type="term" value="P:mismatch repair"/>
    <property type="evidence" value="ECO:0007669"/>
    <property type="project" value="TreeGrafter"/>
</dbReference>
<keyword evidence="9" id="KW-0326">Glycosidase</keyword>
<keyword evidence="4" id="KW-0227">DNA damage</keyword>
<reference evidence="11" key="1">
    <citation type="submission" date="2018-05" db="EMBL/GenBank/DDBJ databases">
        <authorList>
            <person name="Lanie J.A."/>
            <person name="Ng W.-L."/>
            <person name="Kazmierczak K.M."/>
            <person name="Andrzejewski T.M."/>
            <person name="Davidsen T.M."/>
            <person name="Wayne K.J."/>
            <person name="Tettelin H."/>
            <person name="Glass J.I."/>
            <person name="Rusch D."/>
            <person name="Podicherti R."/>
            <person name="Tsui H.-C.T."/>
            <person name="Winkler M.E."/>
        </authorList>
    </citation>
    <scope>NUCLEOTIDE SEQUENCE</scope>
</reference>
<keyword evidence="3" id="KW-0479">Metal-binding</keyword>
<dbReference type="SMART" id="SM00478">
    <property type="entry name" value="ENDO3c"/>
    <property type="match status" value="1"/>
</dbReference>
<dbReference type="GO" id="GO:0035485">
    <property type="term" value="F:adenine/guanine mispair binding"/>
    <property type="evidence" value="ECO:0007669"/>
    <property type="project" value="TreeGrafter"/>
</dbReference>
<evidence type="ECO:0000256" key="6">
    <source>
        <dbReference type="ARBA" id="ARBA00023004"/>
    </source>
</evidence>
<evidence type="ECO:0000256" key="8">
    <source>
        <dbReference type="ARBA" id="ARBA00023204"/>
    </source>
</evidence>
<name>A0A382VZQ7_9ZZZZ</name>
<evidence type="ECO:0000313" key="11">
    <source>
        <dbReference type="EMBL" id="SVD52096.1"/>
    </source>
</evidence>
<sequence>MTSKTTDPPKNLSEMRKELYIWFKKNGRHELPWRKTKNSYQILVSEIMLQQTQVERVKPHWKNWITKWPNIKSLASASRGEVIHAWSGLGYNRRSVNLHRTAQRIESQYNSKVPMDEKILCELPGIGPYTAAAISCFSANKKTR</sequence>
<dbReference type="EMBL" id="UINC01155948">
    <property type="protein sequence ID" value="SVD52096.1"/>
    <property type="molecule type" value="Genomic_DNA"/>
</dbReference>
<evidence type="ECO:0000256" key="2">
    <source>
        <dbReference type="ARBA" id="ARBA00008343"/>
    </source>
</evidence>
<feature type="non-terminal residue" evidence="11">
    <location>
        <position position="144"/>
    </location>
</feature>
<evidence type="ECO:0000259" key="10">
    <source>
        <dbReference type="SMART" id="SM00478"/>
    </source>
</evidence>
<dbReference type="PANTHER" id="PTHR42944">
    <property type="entry name" value="ADENINE DNA GLYCOSYLASE"/>
    <property type="match status" value="1"/>
</dbReference>